<feature type="region of interest" description="Disordered" evidence="3">
    <location>
        <begin position="694"/>
        <end position="718"/>
    </location>
</feature>
<feature type="compositionally biased region" description="Polar residues" evidence="3">
    <location>
        <begin position="775"/>
        <end position="784"/>
    </location>
</feature>
<keyword evidence="2" id="KW-0175">Coiled coil</keyword>
<comment type="caution">
    <text evidence="5">The sequence shown here is derived from an EMBL/GenBank/DDBJ whole genome shotgun (WGS) entry which is preliminary data.</text>
</comment>
<dbReference type="SMART" id="SM00498">
    <property type="entry name" value="FH2"/>
    <property type="match status" value="1"/>
</dbReference>
<evidence type="ECO:0000313" key="6">
    <source>
        <dbReference type="Proteomes" id="UP001174909"/>
    </source>
</evidence>
<dbReference type="InterPro" id="IPR042201">
    <property type="entry name" value="FH2_Formin_sf"/>
</dbReference>
<evidence type="ECO:0000256" key="2">
    <source>
        <dbReference type="SAM" id="Coils"/>
    </source>
</evidence>
<feature type="coiled-coil region" evidence="2">
    <location>
        <begin position="79"/>
        <end position="203"/>
    </location>
</feature>
<dbReference type="PROSITE" id="PS51444">
    <property type="entry name" value="FH2"/>
    <property type="match status" value="1"/>
</dbReference>
<comment type="similarity">
    <text evidence="1">Belongs to the formin homology family.</text>
</comment>
<reference evidence="5" key="1">
    <citation type="submission" date="2023-03" db="EMBL/GenBank/DDBJ databases">
        <authorList>
            <person name="Steffen K."/>
            <person name="Cardenas P."/>
        </authorList>
    </citation>
    <scope>NUCLEOTIDE SEQUENCE</scope>
</reference>
<dbReference type="GO" id="GO:0016477">
    <property type="term" value="P:cell migration"/>
    <property type="evidence" value="ECO:0007669"/>
    <property type="project" value="TreeGrafter"/>
</dbReference>
<feature type="compositionally biased region" description="Basic and acidic residues" evidence="3">
    <location>
        <begin position="694"/>
        <end position="714"/>
    </location>
</feature>
<dbReference type="GO" id="GO:0005829">
    <property type="term" value="C:cytosol"/>
    <property type="evidence" value="ECO:0007669"/>
    <property type="project" value="TreeGrafter"/>
</dbReference>
<sequence length="870" mass="99715">MLMSALVQEPVDPAFQAAVLCFINTVVQTAHGPNARVFHQHEFLEAGFSVQEVERSLHGRQDERVLHELREWAKNFIDIQQYMDDLAVARGRARDLKEDLETHQRKLHEANIDRENQFEQIRRLLKKTENQRENILTLNENINELLEVKLERDQLVEENEKMAEANKRYHLHTTELKEKVESLAEEKKIIDAQQDQIEFLQDKIQALGGGEGEEPTVKPGVSVDAAASTTDTDAGENGSRSEAPIIPPAPPPPPIDGVPMAPAFVPPPPPIGGGLVGVPMKKAVVPNVPLPMLNWLPIKNPEHTIFKDLNDEAVLETIDFSEFEAMFQVKRIEKSKKDLKREENLQKLSEQLHLIEQRRARNLVIAKRRIGHTSYRVTEFIMNADLDGLLPEHCELLLKFIPTEEELADLTKHSHRLHEFGEAERFIYDLARLDRYESRLTSMAYMGNFDDLLTTTQPQIDAVLSASLSVFRSARLKKIFEIILAFGNYMNSSRRGAVYGFRLESLNKLADTRSTYDKKQTLLHYIAHVVEKLYPHQLSFYDDLDIDEAAKVSNQILGEDVRNLRVGLEDVKIEKEKEPDNFIIFSFYLHAQKKVEILTETFSKMEDAYREVCLMFSESPKTVEPSEFFGMFQKFVRAWKQAVQENHEWERKRKRGLVTNLLKKPEEEKEMMAELAVEAAAAAAMRRDNIIEETKKLSESGTSGEREKEAEKAAHRIPLVSHDQSLDIHDIIKEKGVHHLDFTSKLGWLKDKVKRRVKDKEESGEEGESRETGEQNQLEMNTTADPPEQTTPTEHTPDPLKIEFEDDHDGNGWDMPPLPPKDYLDESLPDLPPRDYPTTTTSEHIKPLEQTGDLISDDDYYAHMMNALNS</sequence>
<dbReference type="InterPro" id="IPR015425">
    <property type="entry name" value="FH2_Formin"/>
</dbReference>
<dbReference type="InterPro" id="IPR016024">
    <property type="entry name" value="ARM-type_fold"/>
</dbReference>
<dbReference type="SUPFAM" id="SSF101447">
    <property type="entry name" value="Formin homology 2 domain (FH2 domain)"/>
    <property type="match status" value="1"/>
</dbReference>
<dbReference type="AlphaFoldDB" id="A0AA35WFU1"/>
<dbReference type="PANTHER" id="PTHR45857">
    <property type="entry name" value="FORMIN-LIKE PROTEIN"/>
    <property type="match status" value="1"/>
</dbReference>
<evidence type="ECO:0000259" key="4">
    <source>
        <dbReference type="PROSITE" id="PS51444"/>
    </source>
</evidence>
<dbReference type="GO" id="GO:0051015">
    <property type="term" value="F:actin filament binding"/>
    <property type="evidence" value="ECO:0007669"/>
    <property type="project" value="TreeGrafter"/>
</dbReference>
<feature type="region of interest" description="Disordered" evidence="3">
    <location>
        <begin position="754"/>
        <end position="851"/>
    </location>
</feature>
<evidence type="ECO:0000256" key="1">
    <source>
        <dbReference type="ARBA" id="ARBA00023449"/>
    </source>
</evidence>
<feature type="compositionally biased region" description="Low complexity" evidence="3">
    <location>
        <begin position="785"/>
        <end position="794"/>
    </location>
</feature>
<dbReference type="EMBL" id="CASHTH010001713">
    <property type="protein sequence ID" value="CAI8018879.1"/>
    <property type="molecule type" value="Genomic_DNA"/>
</dbReference>
<accession>A0AA35WFU1</accession>
<dbReference type="GO" id="GO:0008360">
    <property type="term" value="P:regulation of cell shape"/>
    <property type="evidence" value="ECO:0007669"/>
    <property type="project" value="TreeGrafter"/>
</dbReference>
<feature type="domain" description="FH2" evidence="4">
    <location>
        <begin position="280"/>
        <end position="665"/>
    </location>
</feature>
<dbReference type="SUPFAM" id="SSF48371">
    <property type="entry name" value="ARM repeat"/>
    <property type="match status" value="1"/>
</dbReference>
<dbReference type="Gene3D" id="1.20.58.2220">
    <property type="entry name" value="Formin, FH2 domain"/>
    <property type="match status" value="1"/>
</dbReference>
<dbReference type="InterPro" id="IPR043592">
    <property type="entry name" value="FMNL_animal"/>
</dbReference>
<dbReference type="PANTHER" id="PTHR45857:SF4">
    <property type="entry name" value="FORMIN-LIKE PROTEIN"/>
    <property type="match status" value="1"/>
</dbReference>
<protein>
    <submittedName>
        <fullName evidence="5">Formin-like protein 3</fullName>
    </submittedName>
</protein>
<organism evidence="5 6">
    <name type="scientific">Geodia barretti</name>
    <name type="common">Barrett's horny sponge</name>
    <dbReference type="NCBI Taxonomy" id="519541"/>
    <lineage>
        <taxon>Eukaryota</taxon>
        <taxon>Metazoa</taxon>
        <taxon>Porifera</taxon>
        <taxon>Demospongiae</taxon>
        <taxon>Heteroscleromorpha</taxon>
        <taxon>Tetractinellida</taxon>
        <taxon>Astrophorina</taxon>
        <taxon>Geodiidae</taxon>
        <taxon>Geodia</taxon>
    </lineage>
</organism>
<proteinExistence type="inferred from homology"/>
<name>A0AA35WFU1_GEOBA</name>
<evidence type="ECO:0000256" key="3">
    <source>
        <dbReference type="SAM" id="MobiDB-lite"/>
    </source>
</evidence>
<dbReference type="Pfam" id="PF02181">
    <property type="entry name" value="FH2"/>
    <property type="match status" value="1"/>
</dbReference>
<gene>
    <name evidence="5" type="ORF">GBAR_LOCUS11403</name>
</gene>
<evidence type="ECO:0000313" key="5">
    <source>
        <dbReference type="EMBL" id="CAI8018879.1"/>
    </source>
</evidence>
<keyword evidence="6" id="KW-1185">Reference proteome</keyword>
<dbReference type="GO" id="GO:0030866">
    <property type="term" value="P:cortical actin cytoskeleton organization"/>
    <property type="evidence" value="ECO:0007669"/>
    <property type="project" value="TreeGrafter"/>
</dbReference>
<dbReference type="Proteomes" id="UP001174909">
    <property type="component" value="Unassembled WGS sequence"/>
</dbReference>